<dbReference type="STRING" id="460384.SAMN05216313_10333"/>
<evidence type="ECO:0000313" key="3">
    <source>
        <dbReference type="Proteomes" id="UP000198508"/>
    </source>
</evidence>
<organism evidence="2 3">
    <name type="scientific">Enterocloster lavalensis</name>
    <dbReference type="NCBI Taxonomy" id="460384"/>
    <lineage>
        <taxon>Bacteria</taxon>
        <taxon>Bacillati</taxon>
        <taxon>Bacillota</taxon>
        <taxon>Clostridia</taxon>
        <taxon>Lachnospirales</taxon>
        <taxon>Lachnospiraceae</taxon>
        <taxon>Enterocloster</taxon>
    </lineage>
</organism>
<name>A0A1I0CKM2_9FIRM</name>
<dbReference type="GeneID" id="93277598"/>
<dbReference type="AlphaFoldDB" id="A0A1I0CKM2"/>
<keyword evidence="1" id="KW-0812">Transmembrane</keyword>
<keyword evidence="2" id="KW-0131">Cell cycle</keyword>
<proteinExistence type="predicted"/>
<keyword evidence="1" id="KW-1133">Transmembrane helix</keyword>
<protein>
    <submittedName>
        <fullName evidence="2">Cell division protein FtsQ</fullName>
    </submittedName>
</protein>
<dbReference type="EMBL" id="FOIM01000003">
    <property type="protein sequence ID" value="SET20130.1"/>
    <property type="molecule type" value="Genomic_DNA"/>
</dbReference>
<accession>A0A1I0CKM2</accession>
<sequence length="243" mass="27248">MKRNAGKQNLGIWIAAAAFLAAAILLLSVHVTQVTVTGSKRYTDKQMEELLFPGKWDKNSAYLYISNRFKPHRQIPFVEDYKLVFHGPTKVEIIVYEKDIVGYVTDMSSYMYFDKDGIIVESSGNKLEGVPLITGLDFGQLILHRPLPVKDQTVFQDILNLTQQLSLHNIIVDRIEYNSHNKATLYMGEMQVSLGDDANVDSKISVLSDILAAHPQLVGMKGVIELENYNEEGIGGGITFKKK</sequence>
<feature type="transmembrane region" description="Helical" evidence="1">
    <location>
        <begin position="12"/>
        <end position="31"/>
    </location>
</feature>
<keyword evidence="1" id="KW-0472">Membrane</keyword>
<keyword evidence="2" id="KW-0132">Cell division</keyword>
<dbReference type="GO" id="GO:0051301">
    <property type="term" value="P:cell division"/>
    <property type="evidence" value="ECO:0007669"/>
    <property type="project" value="UniProtKB-KW"/>
</dbReference>
<dbReference type="Proteomes" id="UP000198508">
    <property type="component" value="Unassembled WGS sequence"/>
</dbReference>
<keyword evidence="3" id="KW-1185">Reference proteome</keyword>
<gene>
    <name evidence="2" type="ORF">SAMN05216313_10333</name>
</gene>
<reference evidence="3" key="1">
    <citation type="submission" date="2016-10" db="EMBL/GenBank/DDBJ databases">
        <authorList>
            <person name="Varghese N."/>
            <person name="Submissions S."/>
        </authorList>
    </citation>
    <scope>NUCLEOTIDE SEQUENCE [LARGE SCALE GENOMIC DNA]</scope>
    <source>
        <strain evidence="3">NLAE-zl-G277</strain>
    </source>
</reference>
<evidence type="ECO:0000256" key="1">
    <source>
        <dbReference type="SAM" id="Phobius"/>
    </source>
</evidence>
<dbReference type="RefSeq" id="WP_092361011.1">
    <property type="nucleotide sequence ID" value="NZ_CABJCG010000033.1"/>
</dbReference>
<evidence type="ECO:0000313" key="2">
    <source>
        <dbReference type="EMBL" id="SET20130.1"/>
    </source>
</evidence>